<comment type="caution">
    <text evidence="1">The sequence shown here is derived from an EMBL/GenBank/DDBJ whole genome shotgun (WGS) entry which is preliminary data.</text>
</comment>
<name>A0A9D4C1S7_DREPO</name>
<protein>
    <submittedName>
        <fullName evidence="1">Uncharacterized protein</fullName>
    </submittedName>
</protein>
<evidence type="ECO:0000313" key="2">
    <source>
        <dbReference type="Proteomes" id="UP000828390"/>
    </source>
</evidence>
<reference evidence="1" key="1">
    <citation type="journal article" date="2019" name="bioRxiv">
        <title>The Genome of the Zebra Mussel, Dreissena polymorpha: A Resource for Invasive Species Research.</title>
        <authorList>
            <person name="McCartney M.A."/>
            <person name="Auch B."/>
            <person name="Kono T."/>
            <person name="Mallez S."/>
            <person name="Zhang Y."/>
            <person name="Obille A."/>
            <person name="Becker A."/>
            <person name="Abrahante J.E."/>
            <person name="Garbe J."/>
            <person name="Badalamenti J.P."/>
            <person name="Herman A."/>
            <person name="Mangelson H."/>
            <person name="Liachko I."/>
            <person name="Sullivan S."/>
            <person name="Sone E.D."/>
            <person name="Koren S."/>
            <person name="Silverstein K.A.T."/>
            <person name="Beckman K.B."/>
            <person name="Gohl D.M."/>
        </authorList>
    </citation>
    <scope>NUCLEOTIDE SEQUENCE</scope>
    <source>
        <strain evidence="1">Duluth1</strain>
        <tissue evidence="1">Whole animal</tissue>
    </source>
</reference>
<dbReference type="EMBL" id="JAIWYP010000013">
    <property type="protein sequence ID" value="KAH3715600.1"/>
    <property type="molecule type" value="Genomic_DNA"/>
</dbReference>
<evidence type="ECO:0000313" key="1">
    <source>
        <dbReference type="EMBL" id="KAH3715600.1"/>
    </source>
</evidence>
<accession>A0A9D4C1S7</accession>
<reference evidence="1" key="2">
    <citation type="submission" date="2020-11" db="EMBL/GenBank/DDBJ databases">
        <authorList>
            <person name="McCartney M.A."/>
            <person name="Auch B."/>
            <person name="Kono T."/>
            <person name="Mallez S."/>
            <person name="Becker A."/>
            <person name="Gohl D.M."/>
            <person name="Silverstein K.A.T."/>
            <person name="Koren S."/>
            <person name="Bechman K.B."/>
            <person name="Herman A."/>
            <person name="Abrahante J.E."/>
            <person name="Garbe J."/>
        </authorList>
    </citation>
    <scope>NUCLEOTIDE SEQUENCE</scope>
    <source>
        <strain evidence="1">Duluth1</strain>
        <tissue evidence="1">Whole animal</tissue>
    </source>
</reference>
<dbReference type="Proteomes" id="UP000828390">
    <property type="component" value="Unassembled WGS sequence"/>
</dbReference>
<gene>
    <name evidence="1" type="ORF">DPMN_058312</name>
</gene>
<keyword evidence="2" id="KW-1185">Reference proteome</keyword>
<dbReference type="AlphaFoldDB" id="A0A9D4C1S7"/>
<proteinExistence type="predicted"/>
<sequence length="69" mass="8004">MKSSDQNEDDRLRHKEHELYCSVWLKPSKKENGLPVLGTVRKPDEGFIRNLVSDQRGKGTRNRALKFHG</sequence>
<organism evidence="1 2">
    <name type="scientific">Dreissena polymorpha</name>
    <name type="common">Zebra mussel</name>
    <name type="synonym">Mytilus polymorpha</name>
    <dbReference type="NCBI Taxonomy" id="45954"/>
    <lineage>
        <taxon>Eukaryota</taxon>
        <taxon>Metazoa</taxon>
        <taxon>Spiralia</taxon>
        <taxon>Lophotrochozoa</taxon>
        <taxon>Mollusca</taxon>
        <taxon>Bivalvia</taxon>
        <taxon>Autobranchia</taxon>
        <taxon>Heteroconchia</taxon>
        <taxon>Euheterodonta</taxon>
        <taxon>Imparidentia</taxon>
        <taxon>Neoheterodontei</taxon>
        <taxon>Myida</taxon>
        <taxon>Dreissenoidea</taxon>
        <taxon>Dreissenidae</taxon>
        <taxon>Dreissena</taxon>
    </lineage>
</organism>